<dbReference type="SUPFAM" id="SSF56059">
    <property type="entry name" value="Glutathione synthetase ATP-binding domain-like"/>
    <property type="match status" value="1"/>
</dbReference>
<dbReference type="Pfam" id="PF14398">
    <property type="entry name" value="ATPgrasp_YheCD"/>
    <property type="match status" value="1"/>
</dbReference>
<gene>
    <name evidence="2" type="ORF">FPZ49_00575</name>
</gene>
<dbReference type="AlphaFoldDB" id="A0A559KI59"/>
<dbReference type="EMBL" id="VNJI01000001">
    <property type="protein sequence ID" value="TVY11824.1"/>
    <property type="molecule type" value="Genomic_DNA"/>
</dbReference>
<sequence length="421" mass="48034">MKKGESAMLPPFVGILVNDRMHRSIPVGKTKYEAIEFYIEAGQKYGFTPAFFRIQDLGVQRNHVKAYVKQDKDFALKRIPSPLIIHNRAIYASVKDHRKLDAWVREGRTLFNHWNRYSKLHIQTVLRDNSELQAQVPETVRATTAQLQAMMKRHPALILKPDKSSIGRGVMKLERKQRFWQLTYPVTFSIHNKRWRTRRFKGPSLPCLLRARLAQIPYIVQPYLPLATYQGRPFDLRVSVQRAGTGQWQITGIVAKVASGRSFITNVAQGGTVNRLEHILREEYSYLDLENVLRGIHEFAIKVAVQLEQKLPLMADLGLDIGITTEGVPLFIECNSKDQRYSFREAGMLGEWKASYENPMAYAHFLLNRSSVEEPVPPPAPEAAGVKRGAVGDSPRRAGGARTRKTRVAGRSRRRRGARTR</sequence>
<feature type="compositionally biased region" description="Basic residues" evidence="1">
    <location>
        <begin position="402"/>
        <end position="421"/>
    </location>
</feature>
<evidence type="ECO:0000256" key="1">
    <source>
        <dbReference type="SAM" id="MobiDB-lite"/>
    </source>
</evidence>
<dbReference type="Proteomes" id="UP000317036">
    <property type="component" value="Unassembled WGS sequence"/>
</dbReference>
<dbReference type="InterPro" id="IPR026838">
    <property type="entry name" value="YheC/D"/>
</dbReference>
<organism evidence="2 3">
    <name type="scientific">Paenibacillus cremeus</name>
    <dbReference type="NCBI Taxonomy" id="2163881"/>
    <lineage>
        <taxon>Bacteria</taxon>
        <taxon>Bacillati</taxon>
        <taxon>Bacillota</taxon>
        <taxon>Bacilli</taxon>
        <taxon>Bacillales</taxon>
        <taxon>Paenibacillaceae</taxon>
        <taxon>Paenibacillus</taxon>
    </lineage>
</organism>
<comment type="caution">
    <text evidence="2">The sequence shown here is derived from an EMBL/GenBank/DDBJ whole genome shotgun (WGS) entry which is preliminary data.</text>
</comment>
<accession>A0A559KI59</accession>
<protein>
    <submittedName>
        <fullName evidence="2">YheC/YheD family protein</fullName>
    </submittedName>
</protein>
<reference evidence="2 3" key="1">
    <citation type="submission" date="2019-07" db="EMBL/GenBank/DDBJ databases">
        <authorList>
            <person name="Kim J."/>
        </authorList>
    </citation>
    <scope>NUCLEOTIDE SEQUENCE [LARGE SCALE GENOMIC DNA]</scope>
    <source>
        <strain evidence="2 3">JC52</strain>
    </source>
</reference>
<evidence type="ECO:0000313" key="3">
    <source>
        <dbReference type="Proteomes" id="UP000317036"/>
    </source>
</evidence>
<keyword evidence="3" id="KW-1185">Reference proteome</keyword>
<name>A0A559KI59_9BACL</name>
<proteinExistence type="predicted"/>
<feature type="region of interest" description="Disordered" evidence="1">
    <location>
        <begin position="374"/>
        <end position="421"/>
    </location>
</feature>
<evidence type="ECO:0000313" key="2">
    <source>
        <dbReference type="EMBL" id="TVY11824.1"/>
    </source>
</evidence>
<dbReference type="OrthoDB" id="7869153at2"/>